<protein>
    <submittedName>
        <fullName evidence="1">Uncharacterized protein</fullName>
    </submittedName>
</protein>
<proteinExistence type="predicted"/>
<gene>
    <name evidence="1" type="ORF">NE237_000155</name>
</gene>
<comment type="caution">
    <text evidence="1">The sequence shown here is derived from an EMBL/GenBank/DDBJ whole genome shotgun (WGS) entry which is preliminary data.</text>
</comment>
<keyword evidence="2" id="KW-1185">Reference proteome</keyword>
<name>A0A9Q0GKI1_9MAGN</name>
<evidence type="ECO:0000313" key="2">
    <source>
        <dbReference type="Proteomes" id="UP001141806"/>
    </source>
</evidence>
<evidence type="ECO:0000313" key="1">
    <source>
        <dbReference type="EMBL" id="KAJ4943978.1"/>
    </source>
</evidence>
<dbReference type="PANTHER" id="PTHR46371">
    <property type="entry name" value="OS04G0464100 PROTEIN"/>
    <property type="match status" value="1"/>
</dbReference>
<dbReference type="InterPro" id="IPR044296">
    <property type="entry name" value="HIPP46"/>
</dbReference>
<dbReference type="Proteomes" id="UP001141806">
    <property type="component" value="Unassembled WGS sequence"/>
</dbReference>
<dbReference type="OrthoDB" id="692882at2759"/>
<dbReference type="Gene3D" id="3.30.70.100">
    <property type="match status" value="1"/>
</dbReference>
<accession>A0A9Q0GKI1</accession>
<reference evidence="1" key="1">
    <citation type="journal article" date="2023" name="Plant J.">
        <title>The genome of the king protea, Protea cynaroides.</title>
        <authorList>
            <person name="Chang J."/>
            <person name="Duong T.A."/>
            <person name="Schoeman C."/>
            <person name="Ma X."/>
            <person name="Roodt D."/>
            <person name="Barker N."/>
            <person name="Li Z."/>
            <person name="Van de Peer Y."/>
            <person name="Mizrachi E."/>
        </authorList>
    </citation>
    <scope>NUCLEOTIDE SEQUENCE</scope>
    <source>
        <tissue evidence="1">Young leaves</tissue>
    </source>
</reference>
<organism evidence="1 2">
    <name type="scientific">Protea cynaroides</name>
    <dbReference type="NCBI Taxonomy" id="273540"/>
    <lineage>
        <taxon>Eukaryota</taxon>
        <taxon>Viridiplantae</taxon>
        <taxon>Streptophyta</taxon>
        <taxon>Embryophyta</taxon>
        <taxon>Tracheophyta</taxon>
        <taxon>Spermatophyta</taxon>
        <taxon>Magnoliopsida</taxon>
        <taxon>Proteales</taxon>
        <taxon>Proteaceae</taxon>
        <taxon>Protea</taxon>
    </lineage>
</organism>
<dbReference type="EMBL" id="JAMYWD010001248">
    <property type="protein sequence ID" value="KAJ4943978.1"/>
    <property type="molecule type" value="Genomic_DNA"/>
</dbReference>
<sequence>MKQKIVIKVTLTGNKSRPKAMKIAVSQPGVESVAFQGAEKEQLVVIGDGIDSIVLITLLRKSLGYADLLTVGAPDGEKKEEKKELVIHPVSWSTIYQDVQPYYTYQERSCNYQEPSCTIM</sequence>
<dbReference type="AlphaFoldDB" id="A0A9Q0GKI1"/>